<dbReference type="Gene3D" id="3.10.105.10">
    <property type="entry name" value="Dipeptide-binding Protein, Domain 3"/>
    <property type="match status" value="1"/>
</dbReference>
<organism evidence="7 8">
    <name type="scientific">Lutimaribacter marinistellae</name>
    <dbReference type="NCBI Taxonomy" id="1820329"/>
    <lineage>
        <taxon>Bacteria</taxon>
        <taxon>Pseudomonadati</taxon>
        <taxon>Pseudomonadota</taxon>
        <taxon>Alphaproteobacteria</taxon>
        <taxon>Rhodobacterales</taxon>
        <taxon>Roseobacteraceae</taxon>
        <taxon>Lutimaribacter</taxon>
    </lineage>
</organism>
<evidence type="ECO:0000256" key="3">
    <source>
        <dbReference type="ARBA" id="ARBA00022448"/>
    </source>
</evidence>
<keyword evidence="5" id="KW-1133">Transmembrane helix</keyword>
<dbReference type="InterPro" id="IPR030678">
    <property type="entry name" value="Peptide/Ni-bd"/>
</dbReference>
<evidence type="ECO:0000256" key="1">
    <source>
        <dbReference type="ARBA" id="ARBA00004418"/>
    </source>
</evidence>
<feature type="domain" description="Solute-binding protein family 5" evidence="6">
    <location>
        <begin position="109"/>
        <end position="462"/>
    </location>
</feature>
<dbReference type="PROSITE" id="PS51318">
    <property type="entry name" value="TAT"/>
    <property type="match status" value="1"/>
</dbReference>
<sequence length="548" mass="60517">MTPEDRTETVRPIVHTMADDTMAGKMSRREFLALASVMGASAATAYGLLGLAAPTPAHAAGEPKSGGVLKVGMRILDLKDPRTWDWTEPANVARQFCEPLVRWKTDFTFTGMLLESWEVSEDAKTYTLNVRQGATWNNGDAFSADDVIFNLNRWCDKNAEGNSMAARMASLIDGETGQAREGAIEKLDDFTIRLNLLEPDITIIPGMSDYPALIMHPGYSPDKGLAENPIGTGPFELVEFEVGQKAVVKRRENGSWWGGDVYLDGIEFIDYGTDESNIVAAFEAGEIHANDTTNADFVDVLSGLGLVRKEVPTAGTIVARMRPDSAPLNDKTFRNAVQMAVDNSVVLELGLNGLGEVAENHHVAPIHPEYADIGPAPYDPEKAREMLEASGHADAEIELISIDGDWRTVTTDAIGAQLRDAGFNVKRTVIPGSSFWNDWTKYPFSTTNWGGRPLGVQVYGLAYRSGEAWNESGHANPEFDKLLDQAVGIFDADKRREIMAKLEEMLRDSGAMIQPYWNKEFAFRVEGVHGFERHQFREMHLEEVWLDA</sequence>
<dbReference type="EMBL" id="JBHRXI010000015">
    <property type="protein sequence ID" value="MFC3614896.1"/>
    <property type="molecule type" value="Genomic_DNA"/>
</dbReference>
<comment type="similarity">
    <text evidence="2">Belongs to the bacterial solute-binding protein 5 family.</text>
</comment>
<dbReference type="InterPro" id="IPR006311">
    <property type="entry name" value="TAT_signal"/>
</dbReference>
<keyword evidence="5" id="KW-0472">Membrane</keyword>
<dbReference type="InterPro" id="IPR039424">
    <property type="entry name" value="SBP_5"/>
</dbReference>
<dbReference type="Proteomes" id="UP001595629">
    <property type="component" value="Unassembled WGS sequence"/>
</dbReference>
<keyword evidence="8" id="KW-1185">Reference proteome</keyword>
<proteinExistence type="inferred from homology"/>
<evidence type="ECO:0000256" key="4">
    <source>
        <dbReference type="ARBA" id="ARBA00022729"/>
    </source>
</evidence>
<evidence type="ECO:0000259" key="6">
    <source>
        <dbReference type="Pfam" id="PF00496"/>
    </source>
</evidence>
<keyword evidence="3" id="KW-0813">Transport</keyword>
<evidence type="ECO:0000313" key="7">
    <source>
        <dbReference type="EMBL" id="MFC3614896.1"/>
    </source>
</evidence>
<dbReference type="InterPro" id="IPR000914">
    <property type="entry name" value="SBP_5_dom"/>
</dbReference>
<comment type="subcellular location">
    <subcellularLocation>
        <location evidence="1">Periplasm</location>
    </subcellularLocation>
</comment>
<name>A0ABV7TH30_9RHOB</name>
<evidence type="ECO:0000256" key="5">
    <source>
        <dbReference type="SAM" id="Phobius"/>
    </source>
</evidence>
<protein>
    <submittedName>
        <fullName evidence="7">ABC transporter substrate-binding protein</fullName>
    </submittedName>
</protein>
<comment type="caution">
    <text evidence="7">The sequence shown here is derived from an EMBL/GenBank/DDBJ whole genome shotgun (WGS) entry which is preliminary data.</text>
</comment>
<feature type="transmembrane region" description="Helical" evidence="5">
    <location>
        <begin position="31"/>
        <end position="53"/>
    </location>
</feature>
<dbReference type="PIRSF" id="PIRSF002741">
    <property type="entry name" value="MppA"/>
    <property type="match status" value="1"/>
</dbReference>
<evidence type="ECO:0000313" key="8">
    <source>
        <dbReference type="Proteomes" id="UP001595629"/>
    </source>
</evidence>
<dbReference type="PANTHER" id="PTHR30290:SF10">
    <property type="entry name" value="PERIPLASMIC OLIGOPEPTIDE-BINDING PROTEIN-RELATED"/>
    <property type="match status" value="1"/>
</dbReference>
<dbReference type="PANTHER" id="PTHR30290">
    <property type="entry name" value="PERIPLASMIC BINDING COMPONENT OF ABC TRANSPORTER"/>
    <property type="match status" value="1"/>
</dbReference>
<dbReference type="Pfam" id="PF00496">
    <property type="entry name" value="SBP_bac_5"/>
    <property type="match status" value="1"/>
</dbReference>
<dbReference type="SUPFAM" id="SSF53850">
    <property type="entry name" value="Periplasmic binding protein-like II"/>
    <property type="match status" value="1"/>
</dbReference>
<accession>A0ABV7TH30</accession>
<dbReference type="RefSeq" id="WP_386736174.1">
    <property type="nucleotide sequence ID" value="NZ_JBHRXI010000015.1"/>
</dbReference>
<evidence type="ECO:0000256" key="2">
    <source>
        <dbReference type="ARBA" id="ARBA00005695"/>
    </source>
</evidence>
<dbReference type="CDD" id="cd08503">
    <property type="entry name" value="PBP2_NikA_DppA_OppA_like_17"/>
    <property type="match status" value="1"/>
</dbReference>
<keyword evidence="5" id="KW-0812">Transmembrane</keyword>
<gene>
    <name evidence="7" type="ORF">ACFORG_14085</name>
</gene>
<keyword evidence="4" id="KW-0732">Signal</keyword>
<dbReference type="Gene3D" id="3.40.190.10">
    <property type="entry name" value="Periplasmic binding protein-like II"/>
    <property type="match status" value="1"/>
</dbReference>
<reference evidence="8" key="1">
    <citation type="journal article" date="2019" name="Int. J. Syst. Evol. Microbiol.">
        <title>The Global Catalogue of Microorganisms (GCM) 10K type strain sequencing project: providing services to taxonomists for standard genome sequencing and annotation.</title>
        <authorList>
            <consortium name="The Broad Institute Genomics Platform"/>
            <consortium name="The Broad Institute Genome Sequencing Center for Infectious Disease"/>
            <person name="Wu L."/>
            <person name="Ma J."/>
        </authorList>
    </citation>
    <scope>NUCLEOTIDE SEQUENCE [LARGE SCALE GENOMIC DNA]</scope>
    <source>
        <strain evidence="8">KCTC 42911</strain>
    </source>
</reference>